<organism evidence="1 2">
    <name type="scientific">Pararge aegeria aegeria</name>
    <dbReference type="NCBI Taxonomy" id="348720"/>
    <lineage>
        <taxon>Eukaryota</taxon>
        <taxon>Metazoa</taxon>
        <taxon>Ecdysozoa</taxon>
        <taxon>Arthropoda</taxon>
        <taxon>Hexapoda</taxon>
        <taxon>Insecta</taxon>
        <taxon>Pterygota</taxon>
        <taxon>Neoptera</taxon>
        <taxon>Endopterygota</taxon>
        <taxon>Lepidoptera</taxon>
        <taxon>Glossata</taxon>
        <taxon>Ditrysia</taxon>
        <taxon>Papilionoidea</taxon>
        <taxon>Nymphalidae</taxon>
        <taxon>Satyrinae</taxon>
        <taxon>Satyrini</taxon>
        <taxon>Parargina</taxon>
        <taxon>Pararge</taxon>
    </lineage>
</organism>
<evidence type="ECO:0000313" key="1">
    <source>
        <dbReference type="EMBL" id="CAH2238757.1"/>
    </source>
</evidence>
<protein>
    <submittedName>
        <fullName evidence="1">Jg11639 protein</fullName>
    </submittedName>
</protein>
<proteinExistence type="predicted"/>
<dbReference type="AlphaFoldDB" id="A0A8S4RPD7"/>
<evidence type="ECO:0000313" key="2">
    <source>
        <dbReference type="Proteomes" id="UP000838756"/>
    </source>
</evidence>
<gene>
    <name evidence="1" type="primary">jg11639</name>
    <name evidence="1" type="ORF">PAEG_LOCUS15801</name>
</gene>
<name>A0A8S4RPD7_9NEOP</name>
<dbReference type="OrthoDB" id="7452201at2759"/>
<comment type="caution">
    <text evidence="1">The sequence shown here is derived from an EMBL/GenBank/DDBJ whole genome shotgun (WGS) entry which is preliminary data.</text>
</comment>
<keyword evidence="2" id="KW-1185">Reference proteome</keyword>
<dbReference type="Proteomes" id="UP000838756">
    <property type="component" value="Unassembled WGS sequence"/>
</dbReference>
<accession>A0A8S4RPD7</accession>
<sequence>MQSPARYRSVTAEQVVHRAPTVPLAVGGVESSDRAVDSKNARGPAALRRRFDALLATPLRAHSPRRDNAALSHVVRRDIEFIHRGWLSYLTLYVSSLDIKKLTWRWLCVSSR</sequence>
<dbReference type="EMBL" id="CAKXAJ010025389">
    <property type="protein sequence ID" value="CAH2238757.1"/>
    <property type="molecule type" value="Genomic_DNA"/>
</dbReference>
<reference evidence="1" key="1">
    <citation type="submission" date="2022-03" db="EMBL/GenBank/DDBJ databases">
        <authorList>
            <person name="Lindestad O."/>
        </authorList>
    </citation>
    <scope>NUCLEOTIDE SEQUENCE</scope>
</reference>